<dbReference type="AlphaFoldDB" id="A0A0S2TBT3"/>
<evidence type="ECO:0000256" key="3">
    <source>
        <dbReference type="ARBA" id="ARBA00012438"/>
    </source>
</evidence>
<accession>A0A0S2TBT3</accession>
<feature type="domain" description="Histidine kinase" evidence="12">
    <location>
        <begin position="250"/>
        <end position="457"/>
    </location>
</feature>
<evidence type="ECO:0000256" key="7">
    <source>
        <dbReference type="ARBA" id="ARBA00022777"/>
    </source>
</evidence>
<dbReference type="PANTHER" id="PTHR45436">
    <property type="entry name" value="SENSOR HISTIDINE KINASE YKOH"/>
    <property type="match status" value="1"/>
</dbReference>
<dbReference type="SUPFAM" id="SSF47384">
    <property type="entry name" value="Homodimeric domain of signal transducing histidine kinase"/>
    <property type="match status" value="1"/>
</dbReference>
<comment type="subcellular location">
    <subcellularLocation>
        <location evidence="2">Membrane</location>
    </subcellularLocation>
</comment>
<evidence type="ECO:0000256" key="10">
    <source>
        <dbReference type="ARBA" id="ARBA00023136"/>
    </source>
</evidence>
<dbReference type="Gene3D" id="3.30.565.10">
    <property type="entry name" value="Histidine kinase-like ATPase, C-terminal domain"/>
    <property type="match status" value="1"/>
</dbReference>
<dbReference type="InterPro" id="IPR036097">
    <property type="entry name" value="HisK_dim/P_sf"/>
</dbReference>
<dbReference type="GO" id="GO:0005524">
    <property type="term" value="F:ATP binding"/>
    <property type="evidence" value="ECO:0007669"/>
    <property type="project" value="UniProtKB-KW"/>
</dbReference>
<dbReference type="EMBL" id="CP013099">
    <property type="protein sequence ID" value="ALP52591.1"/>
    <property type="molecule type" value="Genomic_DNA"/>
</dbReference>
<dbReference type="GO" id="GO:0005886">
    <property type="term" value="C:plasma membrane"/>
    <property type="evidence" value="ECO:0007669"/>
    <property type="project" value="TreeGrafter"/>
</dbReference>
<reference evidence="14" key="1">
    <citation type="submission" date="2015-10" db="EMBL/GenBank/DDBJ databases">
        <title>Description of Candidatus Tenderia electrophaga gen. nov, sp. nov., an Uncultivated Electroautotroph from a Biocathode Enrichment.</title>
        <authorList>
            <person name="Eddie B.J."/>
            <person name="Malanoski A.P."/>
            <person name="Wang Z."/>
            <person name="Hall R.J."/>
            <person name="Oh S.D."/>
            <person name="Heiner C."/>
            <person name="Lin B."/>
            <person name="Strycharz-Glaven S.M."/>
        </authorList>
    </citation>
    <scope>NUCLEOTIDE SEQUENCE [LARGE SCALE GENOMIC DNA]</scope>
    <source>
        <strain evidence="14">NRL1</strain>
    </source>
</reference>
<evidence type="ECO:0000259" key="13">
    <source>
        <dbReference type="PROSITE" id="PS50885"/>
    </source>
</evidence>
<feature type="domain" description="HAMP" evidence="13">
    <location>
        <begin position="191"/>
        <end position="242"/>
    </location>
</feature>
<keyword evidence="8 11" id="KW-1133">Transmembrane helix</keyword>
<dbReference type="EC" id="2.7.13.3" evidence="3"/>
<proteinExistence type="predicted"/>
<evidence type="ECO:0000256" key="6">
    <source>
        <dbReference type="ARBA" id="ARBA00022692"/>
    </source>
</evidence>
<dbReference type="SUPFAM" id="SSF55874">
    <property type="entry name" value="ATPase domain of HSP90 chaperone/DNA topoisomerase II/histidine kinase"/>
    <property type="match status" value="1"/>
</dbReference>
<evidence type="ECO:0000259" key="12">
    <source>
        <dbReference type="PROSITE" id="PS50109"/>
    </source>
</evidence>
<gene>
    <name evidence="14" type="ORF">Tel_05200</name>
</gene>
<evidence type="ECO:0000256" key="1">
    <source>
        <dbReference type="ARBA" id="ARBA00000085"/>
    </source>
</evidence>
<dbReference type="InterPro" id="IPR003660">
    <property type="entry name" value="HAMP_dom"/>
</dbReference>
<dbReference type="InterPro" id="IPR003594">
    <property type="entry name" value="HATPase_dom"/>
</dbReference>
<dbReference type="Pfam" id="PF00512">
    <property type="entry name" value="HisKA"/>
    <property type="match status" value="1"/>
</dbReference>
<evidence type="ECO:0000256" key="5">
    <source>
        <dbReference type="ARBA" id="ARBA00022679"/>
    </source>
</evidence>
<organism evidence="14 15">
    <name type="scientific">Candidatus Tenderia electrophaga</name>
    <dbReference type="NCBI Taxonomy" id="1748243"/>
    <lineage>
        <taxon>Bacteria</taxon>
        <taxon>Pseudomonadati</taxon>
        <taxon>Pseudomonadota</taxon>
        <taxon>Gammaproteobacteria</taxon>
        <taxon>Candidatus Tenderiales</taxon>
        <taxon>Candidatus Tenderiaceae</taxon>
        <taxon>Candidatus Tenderia</taxon>
    </lineage>
</organism>
<dbReference type="PROSITE" id="PS50885">
    <property type="entry name" value="HAMP"/>
    <property type="match status" value="1"/>
</dbReference>
<dbReference type="Proteomes" id="UP000055136">
    <property type="component" value="Chromosome"/>
</dbReference>
<evidence type="ECO:0000256" key="2">
    <source>
        <dbReference type="ARBA" id="ARBA00004370"/>
    </source>
</evidence>
<protein>
    <recommendedName>
        <fullName evidence="3">histidine kinase</fullName>
        <ecNumber evidence="3">2.7.13.3</ecNumber>
    </recommendedName>
</protein>
<dbReference type="InterPro" id="IPR004358">
    <property type="entry name" value="Sig_transdc_His_kin-like_C"/>
</dbReference>
<keyword evidence="6 11" id="KW-0812">Transmembrane</keyword>
<dbReference type="PROSITE" id="PS50109">
    <property type="entry name" value="HIS_KIN"/>
    <property type="match status" value="1"/>
</dbReference>
<dbReference type="CDD" id="cd00082">
    <property type="entry name" value="HisKA"/>
    <property type="match status" value="1"/>
</dbReference>
<dbReference type="Gene3D" id="1.10.287.130">
    <property type="match status" value="1"/>
</dbReference>
<evidence type="ECO:0000256" key="4">
    <source>
        <dbReference type="ARBA" id="ARBA00022553"/>
    </source>
</evidence>
<keyword evidence="4" id="KW-0597">Phosphoprotein</keyword>
<dbReference type="InterPro" id="IPR005467">
    <property type="entry name" value="His_kinase_dom"/>
</dbReference>
<evidence type="ECO:0000256" key="11">
    <source>
        <dbReference type="SAM" id="Phobius"/>
    </source>
</evidence>
<dbReference type="InterPro" id="IPR036890">
    <property type="entry name" value="HATPase_C_sf"/>
</dbReference>
<dbReference type="KEGG" id="tee:Tel_05200"/>
<dbReference type="InterPro" id="IPR003661">
    <property type="entry name" value="HisK_dim/P_dom"/>
</dbReference>
<feature type="transmembrane region" description="Helical" evidence="11">
    <location>
        <begin position="171"/>
        <end position="190"/>
    </location>
</feature>
<keyword evidence="5" id="KW-0808">Transferase</keyword>
<keyword evidence="9" id="KW-0902">Two-component regulatory system</keyword>
<dbReference type="STRING" id="1748243.Tel_05200"/>
<keyword evidence="15" id="KW-1185">Reference proteome</keyword>
<sequence length="457" mass="50559">MKLSINSRMLIAASIILSGFLGVTGVILEGSFRASTEESFKERLQVHLNALIASADLQDDGTMRLIYALPEPRFFAEGSGLYAKILGNDGEIVWSSPSMQDMIIPIRAGLKRGERRYQYLATSAGEPVLAYMLGLTWGEQENENTKEGYTFAVAESLARFNQQLHEFRKNLWGALGAVTAFLLLMLTLILRWGLAPLREAAEDLRDIEAGRHLQLHGRYPKELRGLTDNLNALISTNREHEARYQASLGDLAHSLKTPLAVLRGAVELPNQSVTLLRSTVEEQVERMDQIVQYQLQRAAPSGRTALTAPVDLQAITRKVVKALVKVYADKDIDCRVHIDPGLEFHCQEGDMMELLGNLLDNAFKWGRARVAISIRRAVFDDETEDGLLLQISDDGPGIADHHLETVLTRGGRVDSQTSGHGLGLAMVQNIVALYHGRLQIGRAALGGAQVTVWLPWH</sequence>
<evidence type="ECO:0000313" key="15">
    <source>
        <dbReference type="Proteomes" id="UP000055136"/>
    </source>
</evidence>
<dbReference type="SMART" id="SM00387">
    <property type="entry name" value="HATPase_c"/>
    <property type="match status" value="1"/>
</dbReference>
<evidence type="ECO:0000256" key="8">
    <source>
        <dbReference type="ARBA" id="ARBA00022989"/>
    </source>
</evidence>
<dbReference type="Pfam" id="PF02518">
    <property type="entry name" value="HATPase_c"/>
    <property type="match status" value="1"/>
</dbReference>
<dbReference type="PRINTS" id="PR00344">
    <property type="entry name" value="BCTRLSENSOR"/>
</dbReference>
<keyword evidence="7" id="KW-0418">Kinase</keyword>
<dbReference type="GO" id="GO:0000155">
    <property type="term" value="F:phosphorelay sensor kinase activity"/>
    <property type="evidence" value="ECO:0007669"/>
    <property type="project" value="InterPro"/>
</dbReference>
<evidence type="ECO:0000256" key="9">
    <source>
        <dbReference type="ARBA" id="ARBA00023012"/>
    </source>
</evidence>
<dbReference type="PANTHER" id="PTHR45436:SF4">
    <property type="entry name" value="SENSOR PROTEIN PHOQ"/>
    <property type="match status" value="1"/>
</dbReference>
<keyword evidence="10 11" id="KW-0472">Membrane</keyword>
<name>A0A0S2TBT3_9GAMM</name>
<comment type="catalytic activity">
    <reaction evidence="1">
        <text>ATP + protein L-histidine = ADP + protein N-phospho-L-histidine.</text>
        <dbReference type="EC" id="2.7.13.3"/>
    </reaction>
</comment>
<dbReference type="InterPro" id="IPR050428">
    <property type="entry name" value="TCS_sensor_his_kinase"/>
</dbReference>
<evidence type="ECO:0000313" key="14">
    <source>
        <dbReference type="EMBL" id="ALP52591.1"/>
    </source>
</evidence>